<dbReference type="InterPro" id="IPR046622">
    <property type="entry name" value="DUF6735"/>
</dbReference>
<dbReference type="OrthoDB" id="242550at2157"/>
<organism evidence="2 3">
    <name type="scientific">Halorhabdus tiamatea SARL4B</name>
    <dbReference type="NCBI Taxonomy" id="1033806"/>
    <lineage>
        <taxon>Archaea</taxon>
        <taxon>Methanobacteriati</taxon>
        <taxon>Methanobacteriota</taxon>
        <taxon>Stenosarchaea group</taxon>
        <taxon>Halobacteria</taxon>
        <taxon>Halobacteriales</taxon>
        <taxon>Haloarculaceae</taxon>
        <taxon>Halorhabdus</taxon>
    </lineage>
</organism>
<dbReference type="HOGENOM" id="CLU_1648275_0_0_2"/>
<sequence length="160" mass="17312">MATLSHRALVVAEANGVRQWETIWRDDQTEPPRGRRSLPSSPSETTSLRAVAESLDFAHYEGVYYHADGVWTAHLACWLAVEHLLGEPLPDPRGDGALLAVRAGEASALRRWFRGAKRSVADAVVAGECSVADARAALLEALDRRAGDRKLIDGTPSTDG</sequence>
<gene>
    <name evidence="2" type="ORF">HTIA_0176</name>
</gene>
<reference evidence="2 3" key="1">
    <citation type="journal article" date="2014" name="Environ. Microbiol.">
        <title>Halorhabdus tiamatea: proteogenomics and glycosidase activity measurements identify the first cultivated euryarchaeon from a deep-sea anoxic brine lake as potential polysaccharide degrader.</title>
        <authorList>
            <person name="Werner J."/>
            <person name="Ferrer M."/>
            <person name="Michel G."/>
            <person name="Mann A.J."/>
            <person name="Huang S."/>
            <person name="Juarez S."/>
            <person name="Ciordia S."/>
            <person name="Albar J.P."/>
            <person name="Alcaide M."/>
            <person name="La Cono V."/>
            <person name="Yakimov M.M."/>
            <person name="Antunes A."/>
            <person name="Taborda M."/>
            <person name="Da Costa M.S."/>
            <person name="Amann R.I."/>
            <person name="Gloeckner F.O."/>
            <person name="Golyshina O.V."/>
            <person name="Golyshin P.N."/>
            <person name="Teeling H."/>
        </authorList>
    </citation>
    <scope>NUCLEOTIDE SEQUENCE [LARGE SCALE GENOMIC DNA]</scope>
    <source>
        <strain evidence="3">SARL4B</strain>
    </source>
</reference>
<dbReference type="Proteomes" id="UP000015381">
    <property type="component" value="Chromosome I"/>
</dbReference>
<dbReference type="AlphaFoldDB" id="F7PHX8"/>
<evidence type="ECO:0000256" key="1">
    <source>
        <dbReference type="SAM" id="MobiDB-lite"/>
    </source>
</evidence>
<keyword evidence="3" id="KW-1185">Reference proteome</keyword>
<evidence type="ECO:0000313" key="3">
    <source>
        <dbReference type="Proteomes" id="UP000015381"/>
    </source>
</evidence>
<protein>
    <submittedName>
        <fullName evidence="2">Uncharacterized protein</fullName>
    </submittedName>
</protein>
<feature type="region of interest" description="Disordered" evidence="1">
    <location>
        <begin position="26"/>
        <end position="45"/>
    </location>
</feature>
<dbReference type="RefSeq" id="WP_008525103.1">
    <property type="nucleotide sequence ID" value="NC_021921.1"/>
</dbReference>
<proteinExistence type="predicted"/>
<dbReference type="GeneID" id="23798479"/>
<dbReference type="Pfam" id="PF20509">
    <property type="entry name" value="DUF6735"/>
    <property type="match status" value="1"/>
</dbReference>
<dbReference type="EMBL" id="HF571520">
    <property type="protein sequence ID" value="CCQ32327.1"/>
    <property type="molecule type" value="Genomic_DNA"/>
</dbReference>
<name>F7PHX8_9EURY</name>
<dbReference type="KEGG" id="hti:HTIA_0176"/>
<accession>F7PHX8</accession>
<evidence type="ECO:0000313" key="2">
    <source>
        <dbReference type="EMBL" id="CCQ32327.1"/>
    </source>
</evidence>